<dbReference type="VEuPathDB" id="FungiDB:CJI96_0001300"/>
<sequence length="339" mass="38641">MANEYFAIILEVSPRVLNVGFAGESSPQVSLHPDLTLCKRYLTKQRGCIYPRYLDLHSHSLTPEQKLSLEDALRNDSRKLNLLEKYNQDYGLRFVNWSQDDYRTLARLIKYIVTRILLVSPAQAKIFVLDQGLPVMEKFHLTKALVEATSCARSVYFIPRIPCVSMAANVEDSLVIDFQWQECRVIALQELRIVKEAAVVEYSEETVCYRLVEEGVVDDADEALSILDEKSCSIFEGLSAWIARFVHFLAVDVRPKVVQNVVFCGDLVKSVELQRQLVKDIQNALPNLRVSGKHCLGAWTGASIYCSTTLLRHDMNELRHSEVTKEKLHTGHWKDILLS</sequence>
<organism evidence="1 2">
    <name type="scientific">Candidozyma auris</name>
    <name type="common">Yeast</name>
    <name type="synonym">Candida auris</name>
    <dbReference type="NCBI Taxonomy" id="498019"/>
    <lineage>
        <taxon>Eukaryota</taxon>
        <taxon>Fungi</taxon>
        <taxon>Dikarya</taxon>
        <taxon>Ascomycota</taxon>
        <taxon>Saccharomycotina</taxon>
        <taxon>Pichiomycetes</taxon>
        <taxon>Metschnikowiaceae</taxon>
        <taxon>Candidozyma</taxon>
    </lineage>
</organism>
<dbReference type="VEuPathDB" id="FungiDB:CJI97_001262"/>
<dbReference type="AlphaFoldDB" id="A0A0L0NQ39"/>
<gene>
    <name evidence="1" type="ORF">QG37_07886</name>
</gene>
<dbReference type="VEuPathDB" id="FungiDB:B9J08_001342"/>
<name>A0A0L0NQ39_CANAR</name>
<dbReference type="VEuPathDB" id="FungiDB:CJJ09_003596"/>
<comment type="caution">
    <text evidence="1">The sequence shown here is derived from an EMBL/GenBank/DDBJ whole genome shotgun (WGS) entry which is preliminary data.</text>
</comment>
<dbReference type="Proteomes" id="UP000037122">
    <property type="component" value="Unassembled WGS sequence"/>
</dbReference>
<reference evidence="2" key="1">
    <citation type="journal article" date="2015" name="BMC Genomics">
        <title>Draft genome of a commonly misdiagnosed multidrug resistant pathogen Candida auris.</title>
        <authorList>
            <person name="Chatterjee S."/>
            <person name="Alampalli S.V."/>
            <person name="Nageshan R.K."/>
            <person name="Chettiar S.T."/>
            <person name="Joshi S."/>
            <person name="Tatu U.S."/>
        </authorList>
    </citation>
    <scope>NUCLEOTIDE SEQUENCE [LARGE SCALE GENOMIC DNA]</scope>
    <source>
        <strain evidence="2">6684</strain>
    </source>
</reference>
<evidence type="ECO:0000313" key="1">
    <source>
        <dbReference type="EMBL" id="KND95785.1"/>
    </source>
</evidence>
<accession>A0A0L0NQ39</accession>
<dbReference type="SUPFAM" id="SSF53067">
    <property type="entry name" value="Actin-like ATPase domain"/>
    <property type="match status" value="1"/>
</dbReference>
<dbReference type="VEuPathDB" id="FungiDB:QG37_07886"/>
<protein>
    <submittedName>
        <fullName evidence="1">Uncharacterized protein</fullName>
    </submittedName>
</protein>
<evidence type="ECO:0000313" key="2">
    <source>
        <dbReference type="Proteomes" id="UP000037122"/>
    </source>
</evidence>
<proteinExistence type="predicted"/>
<dbReference type="VEuPathDB" id="FungiDB:CJJ07_004767"/>
<dbReference type="InterPro" id="IPR043129">
    <property type="entry name" value="ATPase_NBD"/>
</dbReference>
<dbReference type="EMBL" id="LGST01000065">
    <property type="protein sequence ID" value="KND95785.1"/>
    <property type="molecule type" value="Genomic_DNA"/>
</dbReference>